<evidence type="ECO:0000313" key="5">
    <source>
        <dbReference type="RefSeq" id="XP_027106483.1"/>
    </source>
</evidence>
<name>A0A6P6VTT7_COFAR</name>
<dbReference type="InterPro" id="IPR056813">
    <property type="entry name" value="GIL1_IRKI_C"/>
</dbReference>
<dbReference type="RefSeq" id="XP_027106483.1">
    <property type="nucleotide sequence ID" value="XM_027250682.2"/>
</dbReference>
<feature type="coiled-coil region" evidence="1">
    <location>
        <begin position="168"/>
        <end position="202"/>
    </location>
</feature>
<dbReference type="PANTHER" id="PTHR31161">
    <property type="entry name" value="PROTEIN GRAVITROPIC IN THE LIGHT 1"/>
    <property type="match status" value="1"/>
</dbReference>
<evidence type="ECO:0000313" key="4">
    <source>
        <dbReference type="Proteomes" id="UP001652660"/>
    </source>
</evidence>
<keyword evidence="4" id="KW-1185">Reference proteome</keyword>
<accession>A0A6P6VTT7</accession>
<evidence type="ECO:0000259" key="2">
    <source>
        <dbReference type="Pfam" id="PF04859"/>
    </source>
</evidence>
<dbReference type="InterPro" id="IPR006943">
    <property type="entry name" value="DUF641_pln"/>
</dbReference>
<reference evidence="5" key="2">
    <citation type="submission" date="2025-08" db="UniProtKB">
        <authorList>
            <consortium name="RefSeq"/>
        </authorList>
    </citation>
    <scope>IDENTIFICATION</scope>
    <source>
        <tissue evidence="5">Leaves</tissue>
    </source>
</reference>
<keyword evidence="1" id="KW-0175">Coiled coil</keyword>
<dbReference type="OrthoDB" id="1915848at2759"/>
<dbReference type="Proteomes" id="UP001652660">
    <property type="component" value="Chromosome 2c"/>
</dbReference>
<dbReference type="GeneID" id="113726806"/>
<dbReference type="GO" id="GO:0009639">
    <property type="term" value="P:response to red or far red light"/>
    <property type="evidence" value="ECO:0007669"/>
    <property type="project" value="InterPro"/>
</dbReference>
<protein>
    <submittedName>
        <fullName evidence="5">Protein GRAVITROPIC IN THE LIGHT 1-like</fullName>
    </submittedName>
</protein>
<organism evidence="4 5">
    <name type="scientific">Coffea arabica</name>
    <name type="common">Arabian coffee</name>
    <dbReference type="NCBI Taxonomy" id="13443"/>
    <lineage>
        <taxon>Eukaryota</taxon>
        <taxon>Viridiplantae</taxon>
        <taxon>Streptophyta</taxon>
        <taxon>Embryophyta</taxon>
        <taxon>Tracheophyta</taxon>
        <taxon>Spermatophyta</taxon>
        <taxon>Magnoliopsida</taxon>
        <taxon>eudicotyledons</taxon>
        <taxon>Gunneridae</taxon>
        <taxon>Pentapetalae</taxon>
        <taxon>asterids</taxon>
        <taxon>lamiids</taxon>
        <taxon>Gentianales</taxon>
        <taxon>Rubiaceae</taxon>
        <taxon>Ixoroideae</taxon>
        <taxon>Gardenieae complex</taxon>
        <taxon>Bertiereae - Coffeeae clade</taxon>
        <taxon>Coffeeae</taxon>
        <taxon>Coffea</taxon>
    </lineage>
</organism>
<gene>
    <name evidence="5" type="primary">LOC113726806</name>
</gene>
<dbReference type="GO" id="GO:0009959">
    <property type="term" value="P:negative gravitropism"/>
    <property type="evidence" value="ECO:0007669"/>
    <property type="project" value="InterPro"/>
</dbReference>
<feature type="domain" description="GIL1/IRKI C-terminal" evidence="3">
    <location>
        <begin position="418"/>
        <end position="469"/>
    </location>
</feature>
<dbReference type="Pfam" id="PF04859">
    <property type="entry name" value="DUF641"/>
    <property type="match status" value="1"/>
</dbReference>
<dbReference type="InterPro" id="IPR040225">
    <property type="entry name" value="GIL1-like"/>
</dbReference>
<feature type="domain" description="DUF641" evidence="2">
    <location>
        <begin position="86"/>
        <end position="216"/>
    </location>
</feature>
<reference evidence="4" key="1">
    <citation type="journal article" date="2025" name="Foods">
        <title>Unveiling the Microbial Signatures of Arabica Coffee Cherries: Insights into Ripeness Specific Diversity, Functional Traits, and Implications for Quality and Safety.</title>
        <authorList>
            <consortium name="RefSeq"/>
            <person name="Tenea G.N."/>
            <person name="Cifuentes V."/>
            <person name="Reyes P."/>
            <person name="Cevallos-Vallejos M."/>
        </authorList>
    </citation>
    <scope>NUCLEOTIDE SEQUENCE [LARGE SCALE GENOMIC DNA]</scope>
</reference>
<evidence type="ECO:0000259" key="3">
    <source>
        <dbReference type="Pfam" id="PF24994"/>
    </source>
</evidence>
<evidence type="ECO:0000256" key="1">
    <source>
        <dbReference type="SAM" id="Coils"/>
    </source>
</evidence>
<dbReference type="Pfam" id="PF24994">
    <property type="entry name" value="GIL1_IRKI_C"/>
    <property type="match status" value="1"/>
</dbReference>
<sequence>MVEMEGPSSARPPQISEMFQKFALAFKAKTFELFAEEGDDPTTTTAAAGAAEGDVFTLLDSAEEFIPDQKVVVLKPDPTFSPEINRTHVVQTLISSIFATISSFEASYLIFQAAHVPKVDQDGLESADKTLVSILQKLTDLRNVYRDFRKNPGGNFEAPAGSFLEFQVQENQSKLRALETMVNQLISEIECKDDQVLNLRKNLDKMVVFNSNLQKRLVAKNEQLNNGTEILLTVRVFESMLRDCVKSLHCFSKLLIDLMRKAGWDLTMAANSVYSNVDYAKEGHYKYAFLSYISLGMFRGFDLDDFLLNGNEVVCNGNNSIPSKDGCLKQLIQHVSSNPMEVLGKNTKCDFSRFCEQKYDQLIHPTMESSVFSNFDRKEAVLDSWKSLSVFYESFVRMASSTWMLHKLAYSFDPIVEIFQVERGVDFSMVYMEDVTQKTSPSGKSRRKVAFTVVPGFKVGRTVVQSQVYLTGTSCTEW</sequence>
<dbReference type="AlphaFoldDB" id="A0A6P6VTT7"/>
<proteinExistence type="predicted"/>